<dbReference type="RefSeq" id="WP_027888098.1">
    <property type="nucleotide sequence ID" value="NZ_CP021130.1"/>
</dbReference>
<dbReference type="EMBL" id="CP021130">
    <property type="protein sequence ID" value="AWR85332.1"/>
    <property type="molecule type" value="Genomic_DNA"/>
</dbReference>
<dbReference type="Gene3D" id="4.10.320.10">
    <property type="entry name" value="E3-binding domain"/>
    <property type="match status" value="1"/>
</dbReference>
<dbReference type="Pfam" id="PF02817">
    <property type="entry name" value="E3_binding"/>
    <property type="match status" value="1"/>
</dbReference>
<feature type="compositionally biased region" description="Low complexity" evidence="2">
    <location>
        <begin position="170"/>
        <end position="180"/>
    </location>
</feature>
<feature type="compositionally biased region" description="Pro residues" evidence="2">
    <location>
        <begin position="210"/>
        <end position="219"/>
    </location>
</feature>
<gene>
    <name evidence="4" type="ORF">Mtai_v1c00800</name>
</gene>
<feature type="region of interest" description="Disordered" evidence="2">
    <location>
        <begin position="209"/>
        <end position="275"/>
    </location>
</feature>
<feature type="compositionally biased region" description="Pro residues" evidence="2">
    <location>
        <begin position="237"/>
        <end position="257"/>
    </location>
</feature>
<dbReference type="InterPro" id="IPR004167">
    <property type="entry name" value="PSBD"/>
</dbReference>
<comment type="similarity">
    <text evidence="1">Belongs to the 2-oxoacid dehydrogenase family.</text>
</comment>
<evidence type="ECO:0000256" key="1">
    <source>
        <dbReference type="ARBA" id="ARBA00007317"/>
    </source>
</evidence>
<feature type="region of interest" description="Disordered" evidence="2">
    <location>
        <begin position="145"/>
        <end position="194"/>
    </location>
</feature>
<protein>
    <recommendedName>
        <fullName evidence="3">Peripheral subunit-binding (PSBD) domain-containing protein</fullName>
    </recommendedName>
</protein>
<feature type="region of interest" description="Disordered" evidence="2">
    <location>
        <begin position="110"/>
        <end position="133"/>
    </location>
</feature>
<evidence type="ECO:0000256" key="2">
    <source>
        <dbReference type="SAM" id="MobiDB-lite"/>
    </source>
</evidence>
<keyword evidence="5" id="KW-1185">Reference proteome</keyword>
<feature type="domain" description="Peripheral subunit-binding (PSBD)" evidence="3">
    <location>
        <begin position="5"/>
        <end position="42"/>
    </location>
</feature>
<name>A0ABM6WEN2_9DEIN</name>
<evidence type="ECO:0000313" key="4">
    <source>
        <dbReference type="EMBL" id="AWR85332.1"/>
    </source>
</evidence>
<organism evidence="4 5">
    <name type="scientific">Meiothermus taiwanensis WR-220</name>
    <dbReference type="NCBI Taxonomy" id="1339250"/>
    <lineage>
        <taxon>Bacteria</taxon>
        <taxon>Thermotogati</taxon>
        <taxon>Deinococcota</taxon>
        <taxon>Deinococci</taxon>
        <taxon>Thermales</taxon>
        <taxon>Thermaceae</taxon>
        <taxon>Meiothermus</taxon>
    </lineage>
</organism>
<dbReference type="SUPFAM" id="SSF47005">
    <property type="entry name" value="Peripheral subunit-binding domain of 2-oxo acid dehydrogenase complex"/>
    <property type="match status" value="1"/>
</dbReference>
<dbReference type="PRINTS" id="PR01217">
    <property type="entry name" value="PRICHEXTENSN"/>
</dbReference>
<dbReference type="PROSITE" id="PS51826">
    <property type="entry name" value="PSBD"/>
    <property type="match status" value="1"/>
</dbReference>
<reference evidence="4 5" key="1">
    <citation type="submission" date="2017-05" db="EMBL/GenBank/DDBJ databases">
        <title>Complete genome sequence of Meiothermus taiwanensis WR-220.</title>
        <authorList>
            <person name="Wu W.-L."/>
            <person name="Lo W.-S."/>
            <person name="Kuo C.-H."/>
            <person name="Wu S.-H."/>
        </authorList>
    </citation>
    <scope>NUCLEOTIDE SEQUENCE [LARGE SCALE GENOMIC DNA]</scope>
    <source>
        <strain evidence="4 5">WR-220</strain>
    </source>
</reference>
<evidence type="ECO:0000259" key="3">
    <source>
        <dbReference type="PROSITE" id="PS51826"/>
    </source>
</evidence>
<proteinExistence type="inferred from homology"/>
<accession>A0ABM6WEN2</accession>
<dbReference type="Proteomes" id="UP000263013">
    <property type="component" value="Chromosome"/>
</dbReference>
<evidence type="ECO:0000313" key="5">
    <source>
        <dbReference type="Proteomes" id="UP000263013"/>
    </source>
</evidence>
<dbReference type="InterPro" id="IPR036625">
    <property type="entry name" value="E3-bd_dom_sf"/>
</dbReference>
<sequence length="435" mass="45959">MSEVKITPLARRLAEENGIDWRQIKGTGPDGTVVERDILAFLAKVMAGEVNLPPTPEETAPPASVVPDMTQAQAVLQKEGVQLGDLVPSSPSTPPPPASALPTLEDIEFDLDLEPTPPPPVPPASAAFEEAPTLASEPEIVPNFEEPEPLVSTGPLSTLQWEEPEPLSPLPEVNPELASLPPLPSEPDLEPPSSANKLIWETQEVLTAPEVPPPAPEPLAPGMSFTNVPEPRLAEAEPPPTPGYQPPVEAPPTPPAAAIPTPFADTGLGIAPGAEATPSTHMLRVQAWQRLVAIAPAQEAAQTLSEAWHMEVGLDALLYRAVDKALSDTQTPLRPTKGRLEGNELKSLRVAPAQSLRGTLDSLRMASEPAEGLVVLSLADSAFDQVIFPGLSTLTLGRASGGHALLSLSGDMQADQAGKLLERIAYYLERPILLA</sequence>